<comment type="catalytic activity">
    <reaction evidence="7">
        <text>a peptidoglycan chain = a peptidoglycan chain with N-acetyl-1,6-anhydromuramyl-[peptide] at the reducing end + a peptidoglycan chain with N-acetylglucosamine at the non-reducing end.</text>
        <dbReference type="EC" id="4.2.2.29"/>
    </reaction>
</comment>
<dbReference type="InterPro" id="IPR003770">
    <property type="entry name" value="MLTG-like"/>
</dbReference>
<dbReference type="Gene3D" id="3.30.1490.480">
    <property type="entry name" value="Endolytic murein transglycosylase"/>
    <property type="match status" value="1"/>
</dbReference>
<dbReference type="FunFam" id="3.30.160.60:FF:000242">
    <property type="entry name" value="Endolytic murein transglycosylase"/>
    <property type="match status" value="1"/>
</dbReference>
<evidence type="ECO:0000256" key="1">
    <source>
        <dbReference type="ARBA" id="ARBA00022475"/>
    </source>
</evidence>
<dbReference type="RefSeq" id="WP_151176661.1">
    <property type="nucleotide sequence ID" value="NZ_CP042906.1"/>
</dbReference>
<dbReference type="GO" id="GO:0008932">
    <property type="term" value="F:lytic endotransglycosylase activity"/>
    <property type="evidence" value="ECO:0007669"/>
    <property type="project" value="UniProtKB-UniRule"/>
</dbReference>
<dbReference type="EC" id="4.2.2.29" evidence="7"/>
<evidence type="ECO:0000256" key="3">
    <source>
        <dbReference type="ARBA" id="ARBA00022989"/>
    </source>
</evidence>
<dbReference type="NCBIfam" id="TIGR00247">
    <property type="entry name" value="endolytic transglycosylase MltG"/>
    <property type="match status" value="1"/>
</dbReference>
<name>A0A5J6MNE4_9PROT</name>
<feature type="site" description="Important for catalytic activity" evidence="7">
    <location>
        <position position="209"/>
    </location>
</feature>
<evidence type="ECO:0000256" key="4">
    <source>
        <dbReference type="ARBA" id="ARBA00023136"/>
    </source>
</evidence>
<evidence type="ECO:0000256" key="6">
    <source>
        <dbReference type="ARBA" id="ARBA00023316"/>
    </source>
</evidence>
<organism evidence="8 9">
    <name type="scientific">Hypericibacter terrae</name>
    <dbReference type="NCBI Taxonomy" id="2602015"/>
    <lineage>
        <taxon>Bacteria</taxon>
        <taxon>Pseudomonadati</taxon>
        <taxon>Pseudomonadota</taxon>
        <taxon>Alphaproteobacteria</taxon>
        <taxon>Rhodospirillales</taxon>
        <taxon>Dongiaceae</taxon>
        <taxon>Hypericibacter</taxon>
    </lineage>
</organism>
<keyword evidence="6 7" id="KW-0961">Cell wall biogenesis/degradation</keyword>
<evidence type="ECO:0000256" key="5">
    <source>
        <dbReference type="ARBA" id="ARBA00023239"/>
    </source>
</evidence>
<accession>A0A5J6MNE4</accession>
<dbReference type="CDD" id="cd08010">
    <property type="entry name" value="MltG_like"/>
    <property type="match status" value="1"/>
</dbReference>
<keyword evidence="1 7" id="KW-1003">Cell membrane</keyword>
<keyword evidence="2 7" id="KW-0812">Transmembrane</keyword>
<comment type="similarity">
    <text evidence="7">Belongs to the transglycosylase MltG family.</text>
</comment>
<dbReference type="Proteomes" id="UP000326202">
    <property type="component" value="Chromosome"/>
</dbReference>
<dbReference type="OrthoDB" id="9814591at2"/>
<protein>
    <recommendedName>
        <fullName evidence="7">Endolytic murein transglycosylase</fullName>
        <ecNumber evidence="7">4.2.2.29</ecNumber>
    </recommendedName>
    <alternativeName>
        <fullName evidence="7">Peptidoglycan lytic transglycosylase</fullName>
    </alternativeName>
    <alternativeName>
        <fullName evidence="7">Peptidoglycan polymerization terminase</fullName>
    </alternativeName>
</protein>
<keyword evidence="3 7" id="KW-1133">Transmembrane helix</keyword>
<sequence>MARLRRLLGTLLLILLLVLGAAAAGAWWGYQQFTSAGPLTADNTVVVPRGSSVRAIAGQLADAGVIKDPFLFRLGVRLFGQHKPLRAGEYLFPAGISPQAAMQQMIDGRQIQHRLTIAEGLTNREVLELLAAAPDLDGATPDPTSVGPEGSLLPETYFFMLGDSRADLVARMKSSMDAALAELWPARAQGLPFKDPKEALILASIVEKETGLPEERPHVAAVFLNRLAQGMALQSDPTVIYAITQGRSKLDRALLMKDLAVDSPFNTYVAVGLPPAPIANPGRAAIEAVLHPAESDDLYFVADGTGGHVFAKTLAEHNKNVAAWRKVQAQKRNATQAE</sequence>
<dbReference type="GO" id="GO:0071555">
    <property type="term" value="P:cell wall organization"/>
    <property type="evidence" value="ECO:0007669"/>
    <property type="project" value="UniProtKB-KW"/>
</dbReference>
<reference evidence="8 9" key="1">
    <citation type="submission" date="2019-08" db="EMBL/GenBank/DDBJ databases">
        <title>Hyperibacter terrae gen. nov., sp. nov. and Hyperibacter viscosus sp. nov., two new members in the family Rhodospirillaceae isolated from the rhizosphere of Hypericum perforatum.</title>
        <authorList>
            <person name="Noviana Z."/>
        </authorList>
    </citation>
    <scope>NUCLEOTIDE SEQUENCE [LARGE SCALE GENOMIC DNA]</scope>
    <source>
        <strain evidence="8 9">R5913</strain>
    </source>
</reference>
<gene>
    <name evidence="7" type="primary">mltG</name>
    <name evidence="8" type="ORF">FRZ44_15790</name>
</gene>
<proteinExistence type="inferred from homology"/>
<dbReference type="AlphaFoldDB" id="A0A5J6MNE4"/>
<dbReference type="PANTHER" id="PTHR30518:SF2">
    <property type="entry name" value="ENDOLYTIC MUREIN TRANSGLYCOSYLASE"/>
    <property type="match status" value="1"/>
</dbReference>
<dbReference type="KEGG" id="htq:FRZ44_15790"/>
<evidence type="ECO:0000256" key="2">
    <source>
        <dbReference type="ARBA" id="ARBA00022692"/>
    </source>
</evidence>
<evidence type="ECO:0000313" key="9">
    <source>
        <dbReference type="Proteomes" id="UP000326202"/>
    </source>
</evidence>
<dbReference type="GO" id="GO:0005886">
    <property type="term" value="C:plasma membrane"/>
    <property type="evidence" value="ECO:0007669"/>
    <property type="project" value="UniProtKB-UniRule"/>
</dbReference>
<comment type="function">
    <text evidence="7">Functions as a peptidoglycan terminase that cleaves nascent peptidoglycan strands endolytically to terminate their elongation.</text>
</comment>
<dbReference type="EMBL" id="CP042906">
    <property type="protein sequence ID" value="QEX16286.1"/>
    <property type="molecule type" value="Genomic_DNA"/>
</dbReference>
<dbReference type="Gene3D" id="3.30.160.60">
    <property type="entry name" value="Classic Zinc Finger"/>
    <property type="match status" value="1"/>
</dbReference>
<keyword evidence="7" id="KW-0997">Cell inner membrane</keyword>
<keyword evidence="9" id="KW-1185">Reference proteome</keyword>
<keyword evidence="5 7" id="KW-0456">Lyase</keyword>
<dbReference type="HAMAP" id="MF_02065">
    <property type="entry name" value="MltG"/>
    <property type="match status" value="1"/>
</dbReference>
<dbReference type="PANTHER" id="PTHR30518">
    <property type="entry name" value="ENDOLYTIC MUREIN TRANSGLYCOSYLASE"/>
    <property type="match status" value="1"/>
</dbReference>
<keyword evidence="4 7" id="KW-0472">Membrane</keyword>
<dbReference type="GO" id="GO:0009252">
    <property type="term" value="P:peptidoglycan biosynthetic process"/>
    <property type="evidence" value="ECO:0007669"/>
    <property type="project" value="UniProtKB-UniRule"/>
</dbReference>
<evidence type="ECO:0000256" key="7">
    <source>
        <dbReference type="HAMAP-Rule" id="MF_02065"/>
    </source>
</evidence>
<dbReference type="Pfam" id="PF02618">
    <property type="entry name" value="YceG"/>
    <property type="match status" value="1"/>
</dbReference>
<evidence type="ECO:0000313" key="8">
    <source>
        <dbReference type="EMBL" id="QEX16286.1"/>
    </source>
</evidence>